<reference evidence="3" key="2">
    <citation type="submission" date="2025-09" db="UniProtKB">
        <authorList>
            <consortium name="Ensembl"/>
        </authorList>
    </citation>
    <scope>IDENTIFICATION</scope>
</reference>
<gene>
    <name evidence="3" type="primary">chrd</name>
</gene>
<sequence length="131" mass="14420">MLVPRALRSLLCVLSCAWLHTGAPSRLKSPALPIQSEREPLPSKGSSGCSFGGRFYSLENTWHPDLGEPFGVMHCVQCNCEPQKSRRGKVLGKVNCKNIKQDCPDLECEDPILLPGHCCKTCRKVLLSGEK</sequence>
<accession>A0A8C9X7T1</accession>
<dbReference type="GO" id="GO:0030514">
    <property type="term" value="P:negative regulation of BMP signaling pathway"/>
    <property type="evidence" value="ECO:0007669"/>
    <property type="project" value="TreeGrafter"/>
</dbReference>
<dbReference type="AlphaFoldDB" id="A0A8C9X7T1"/>
<dbReference type="SUPFAM" id="SSF57603">
    <property type="entry name" value="FnI-like domain"/>
    <property type="match status" value="1"/>
</dbReference>
<evidence type="ECO:0000313" key="4">
    <source>
        <dbReference type="Proteomes" id="UP000694568"/>
    </source>
</evidence>
<feature type="domain" description="VWFC" evidence="2">
    <location>
        <begin position="47"/>
        <end position="123"/>
    </location>
</feature>
<dbReference type="GeneTree" id="ENSGT00940000164682"/>
<proteinExistence type="predicted"/>
<dbReference type="InterPro" id="IPR052278">
    <property type="entry name" value="Chordin-like_regulators"/>
</dbReference>
<evidence type="ECO:0000256" key="1">
    <source>
        <dbReference type="SAM" id="SignalP"/>
    </source>
</evidence>
<dbReference type="Pfam" id="PF00093">
    <property type="entry name" value="VWC"/>
    <property type="match status" value="1"/>
</dbReference>
<organism evidence="3 4">
    <name type="scientific">Sander lucioperca</name>
    <name type="common">Pike-perch</name>
    <name type="synonym">Perca lucioperca</name>
    <dbReference type="NCBI Taxonomy" id="283035"/>
    <lineage>
        <taxon>Eukaryota</taxon>
        <taxon>Metazoa</taxon>
        <taxon>Chordata</taxon>
        <taxon>Craniata</taxon>
        <taxon>Vertebrata</taxon>
        <taxon>Euteleostomi</taxon>
        <taxon>Actinopterygii</taxon>
        <taxon>Neopterygii</taxon>
        <taxon>Teleostei</taxon>
        <taxon>Neoteleostei</taxon>
        <taxon>Acanthomorphata</taxon>
        <taxon>Eupercaria</taxon>
        <taxon>Perciformes</taxon>
        <taxon>Percoidei</taxon>
        <taxon>Percidae</taxon>
        <taxon>Luciopercinae</taxon>
        <taxon>Sander</taxon>
    </lineage>
</organism>
<feature type="signal peptide" evidence="1">
    <location>
        <begin position="1"/>
        <end position="22"/>
    </location>
</feature>
<dbReference type="Proteomes" id="UP000694568">
    <property type="component" value="Unplaced"/>
</dbReference>
<dbReference type="PROSITE" id="PS50184">
    <property type="entry name" value="VWFC_2"/>
    <property type="match status" value="1"/>
</dbReference>
<protein>
    <submittedName>
        <fullName evidence="3">Chordin</fullName>
    </submittedName>
</protein>
<dbReference type="Ensembl" id="ENSSLUT00000004936.1">
    <property type="protein sequence ID" value="ENSSLUP00000004801.1"/>
    <property type="gene ID" value="ENSSLUG00000001793.1"/>
</dbReference>
<dbReference type="PANTHER" id="PTHR46526:SF1">
    <property type="entry name" value="CHORDIN"/>
    <property type="match status" value="1"/>
</dbReference>
<keyword evidence="4" id="KW-1185">Reference proteome</keyword>
<evidence type="ECO:0000313" key="3">
    <source>
        <dbReference type="Ensembl" id="ENSSLUP00000004801.1"/>
    </source>
</evidence>
<feature type="chain" id="PRO_5034728218" evidence="1">
    <location>
        <begin position="23"/>
        <end position="131"/>
    </location>
</feature>
<dbReference type="GO" id="GO:0009953">
    <property type="term" value="P:dorsal/ventral pattern formation"/>
    <property type="evidence" value="ECO:0007669"/>
    <property type="project" value="TreeGrafter"/>
</dbReference>
<dbReference type="GO" id="GO:0036122">
    <property type="term" value="F:BMP binding"/>
    <property type="evidence" value="ECO:0007669"/>
    <property type="project" value="TreeGrafter"/>
</dbReference>
<evidence type="ECO:0000259" key="2">
    <source>
        <dbReference type="PROSITE" id="PS50184"/>
    </source>
</evidence>
<dbReference type="InterPro" id="IPR001007">
    <property type="entry name" value="VWF_dom"/>
</dbReference>
<name>A0A8C9X7T1_SANLU</name>
<dbReference type="PANTHER" id="PTHR46526">
    <property type="entry name" value="CHORDIN"/>
    <property type="match status" value="1"/>
</dbReference>
<reference evidence="3" key="1">
    <citation type="submission" date="2025-08" db="UniProtKB">
        <authorList>
            <consortium name="Ensembl"/>
        </authorList>
    </citation>
    <scope>IDENTIFICATION</scope>
</reference>
<dbReference type="GO" id="GO:0005615">
    <property type="term" value="C:extracellular space"/>
    <property type="evidence" value="ECO:0007669"/>
    <property type="project" value="TreeGrafter"/>
</dbReference>
<keyword evidence="1" id="KW-0732">Signal</keyword>